<dbReference type="InterPro" id="IPR020472">
    <property type="entry name" value="WD40_PAC1"/>
</dbReference>
<dbReference type="Ensembl" id="ENSPTXT00000017292.1">
    <property type="protein sequence ID" value="ENSPTXP00000016778.1"/>
    <property type="gene ID" value="ENSPTXG00000011577.1"/>
</dbReference>
<dbReference type="GO" id="GO:0043130">
    <property type="term" value="F:ubiquitin binding"/>
    <property type="evidence" value="ECO:0007669"/>
    <property type="project" value="TreeGrafter"/>
</dbReference>
<name>A0A670Z4P6_PSETE</name>
<dbReference type="Gene3D" id="2.130.10.10">
    <property type="entry name" value="YVTN repeat-like/Quinoprotein amine dehydrogenase"/>
    <property type="match status" value="1"/>
</dbReference>
<feature type="repeat" description="WD" evidence="3">
    <location>
        <begin position="139"/>
        <end position="178"/>
    </location>
</feature>
<accession>A0A670Z4P6</accession>
<evidence type="ECO:0008006" key="6">
    <source>
        <dbReference type="Google" id="ProtNLM"/>
    </source>
</evidence>
<dbReference type="PANTHER" id="PTHR19849:SF5">
    <property type="entry name" value="RIBOSOMAL RNA-PROCESSING PROTEIN 8"/>
    <property type="match status" value="1"/>
</dbReference>
<dbReference type="InterPro" id="IPR015943">
    <property type="entry name" value="WD40/YVTN_repeat-like_dom_sf"/>
</dbReference>
<dbReference type="InterPro" id="IPR001680">
    <property type="entry name" value="WD40_rpt"/>
</dbReference>
<sequence length="258" mass="28041">GGVVLCLEQVLKGHDDHVITCLQFCGNRIVSGSDDNTLKVWSAVTGETLVGHTGGVWSSQMRDNIIISGSTDRTLKVWNADTGECVHTLYGHTSTVSLGQERAVRKAGCFLSLGRVVSGSRDATLRLWDIETGQCLHVLMGHVAAVRCVQYDGHKVVSGAYDYTVKVWDPETESCTHTLQGHTNRVYSLQVRVSPLERTRGGGVSRALRDNILVSGNADSTVKIWDIKTGQCLQTLQGECVGRGEGLLKGLPRGHLWM</sequence>
<evidence type="ECO:0000313" key="4">
    <source>
        <dbReference type="Ensembl" id="ENSPTXP00000016778.1"/>
    </source>
</evidence>
<dbReference type="PROSITE" id="PS50294">
    <property type="entry name" value="WD_REPEATS_REGION"/>
    <property type="match status" value="2"/>
</dbReference>
<organism evidence="4 5">
    <name type="scientific">Pseudonaja textilis</name>
    <name type="common">Eastern brown snake</name>
    <dbReference type="NCBI Taxonomy" id="8673"/>
    <lineage>
        <taxon>Eukaryota</taxon>
        <taxon>Metazoa</taxon>
        <taxon>Chordata</taxon>
        <taxon>Craniata</taxon>
        <taxon>Vertebrata</taxon>
        <taxon>Euteleostomi</taxon>
        <taxon>Lepidosauria</taxon>
        <taxon>Squamata</taxon>
        <taxon>Bifurcata</taxon>
        <taxon>Unidentata</taxon>
        <taxon>Episquamata</taxon>
        <taxon>Toxicofera</taxon>
        <taxon>Serpentes</taxon>
        <taxon>Colubroidea</taxon>
        <taxon>Elapidae</taxon>
        <taxon>Hydrophiinae</taxon>
        <taxon>Pseudonaja</taxon>
    </lineage>
</organism>
<dbReference type="PROSITE" id="PS50082">
    <property type="entry name" value="WD_REPEATS_2"/>
    <property type="match status" value="5"/>
</dbReference>
<evidence type="ECO:0000313" key="5">
    <source>
        <dbReference type="Proteomes" id="UP000472273"/>
    </source>
</evidence>
<dbReference type="PROSITE" id="PS00678">
    <property type="entry name" value="WD_REPEATS_1"/>
    <property type="match status" value="3"/>
</dbReference>
<dbReference type="SUPFAM" id="SSF50978">
    <property type="entry name" value="WD40 repeat-like"/>
    <property type="match status" value="1"/>
</dbReference>
<dbReference type="Pfam" id="PF00400">
    <property type="entry name" value="WD40"/>
    <property type="match status" value="5"/>
</dbReference>
<dbReference type="PANTHER" id="PTHR19849">
    <property type="entry name" value="PHOSPHOLIPASE A-2-ACTIVATING PROTEIN"/>
    <property type="match status" value="1"/>
</dbReference>
<dbReference type="SMART" id="SM00320">
    <property type="entry name" value="WD40"/>
    <property type="match status" value="5"/>
</dbReference>
<dbReference type="GeneTree" id="ENSGT00940000154986"/>
<evidence type="ECO:0000256" key="1">
    <source>
        <dbReference type="ARBA" id="ARBA00022574"/>
    </source>
</evidence>
<dbReference type="OMA" id="WDAWDRS"/>
<dbReference type="InterPro" id="IPR036322">
    <property type="entry name" value="WD40_repeat_dom_sf"/>
</dbReference>
<evidence type="ECO:0000256" key="3">
    <source>
        <dbReference type="PROSITE-ProRule" id="PRU00221"/>
    </source>
</evidence>
<dbReference type="GO" id="GO:0010992">
    <property type="term" value="P:ubiquitin recycling"/>
    <property type="evidence" value="ECO:0007669"/>
    <property type="project" value="TreeGrafter"/>
</dbReference>
<keyword evidence="5" id="KW-1185">Reference proteome</keyword>
<feature type="repeat" description="WD" evidence="3">
    <location>
        <begin position="211"/>
        <end position="235"/>
    </location>
</feature>
<feature type="repeat" description="WD" evidence="3">
    <location>
        <begin position="49"/>
        <end position="88"/>
    </location>
</feature>
<protein>
    <recommendedName>
        <fullName evidence="6">F-box and WD repeat domain containing 7</fullName>
    </recommendedName>
</protein>
<keyword evidence="1 3" id="KW-0853">WD repeat</keyword>
<dbReference type="GO" id="GO:0005737">
    <property type="term" value="C:cytoplasm"/>
    <property type="evidence" value="ECO:0007669"/>
    <property type="project" value="TreeGrafter"/>
</dbReference>
<keyword evidence="2" id="KW-0677">Repeat</keyword>
<dbReference type="GO" id="GO:0043161">
    <property type="term" value="P:proteasome-mediated ubiquitin-dependent protein catabolic process"/>
    <property type="evidence" value="ECO:0007669"/>
    <property type="project" value="TreeGrafter"/>
</dbReference>
<reference evidence="4" key="2">
    <citation type="submission" date="2025-09" db="UniProtKB">
        <authorList>
            <consortium name="Ensembl"/>
        </authorList>
    </citation>
    <scope>IDENTIFICATION</scope>
</reference>
<dbReference type="InterPro" id="IPR019775">
    <property type="entry name" value="WD40_repeat_CS"/>
</dbReference>
<dbReference type="Proteomes" id="UP000472273">
    <property type="component" value="Unplaced"/>
</dbReference>
<proteinExistence type="predicted"/>
<dbReference type="CDD" id="cd00200">
    <property type="entry name" value="WD40"/>
    <property type="match status" value="1"/>
</dbReference>
<dbReference type="AlphaFoldDB" id="A0A670Z4P6"/>
<reference evidence="4" key="1">
    <citation type="submission" date="2025-08" db="UniProtKB">
        <authorList>
            <consortium name="Ensembl"/>
        </authorList>
    </citation>
    <scope>IDENTIFICATION</scope>
</reference>
<feature type="repeat" description="WD" evidence="3">
    <location>
        <begin position="26"/>
        <end position="51"/>
    </location>
</feature>
<dbReference type="GO" id="GO:0005634">
    <property type="term" value="C:nucleus"/>
    <property type="evidence" value="ECO:0007669"/>
    <property type="project" value="TreeGrafter"/>
</dbReference>
<feature type="repeat" description="WD" evidence="3">
    <location>
        <begin position="116"/>
        <end position="138"/>
    </location>
</feature>
<dbReference type="PRINTS" id="PR00320">
    <property type="entry name" value="GPROTEINBRPT"/>
</dbReference>
<evidence type="ECO:0000256" key="2">
    <source>
        <dbReference type="ARBA" id="ARBA00022737"/>
    </source>
</evidence>